<sequence>MRVGMVANHYPHAAYQEEFIARVHRVAEEFRRTPGCLSADCWVSDDAVVSIVQWESEDAFAASFAAVKAAGLDLDYDERESRPREIRRLIAA</sequence>
<keyword evidence="3" id="KW-1185">Reference proteome</keyword>
<keyword evidence="2" id="KW-0503">Monooxygenase</keyword>
<dbReference type="Pfam" id="PF03992">
    <property type="entry name" value="ABM"/>
    <property type="match status" value="1"/>
</dbReference>
<dbReference type="Proteomes" id="UP000829992">
    <property type="component" value="Chromosome"/>
</dbReference>
<dbReference type="GO" id="GO:0004497">
    <property type="term" value="F:monooxygenase activity"/>
    <property type="evidence" value="ECO:0007669"/>
    <property type="project" value="UniProtKB-KW"/>
</dbReference>
<organism evidence="2 3">
    <name type="scientific">Streptomyces durmitorensis</name>
    <dbReference type="NCBI Taxonomy" id="319947"/>
    <lineage>
        <taxon>Bacteria</taxon>
        <taxon>Bacillati</taxon>
        <taxon>Actinomycetota</taxon>
        <taxon>Actinomycetes</taxon>
        <taxon>Kitasatosporales</taxon>
        <taxon>Streptomycetaceae</taxon>
        <taxon>Streptomyces</taxon>
    </lineage>
</organism>
<dbReference type="SUPFAM" id="SSF54909">
    <property type="entry name" value="Dimeric alpha+beta barrel"/>
    <property type="match status" value="1"/>
</dbReference>
<accession>A0ABY4Q336</accession>
<dbReference type="InterPro" id="IPR011008">
    <property type="entry name" value="Dimeric_a/b-barrel"/>
</dbReference>
<dbReference type="Gene3D" id="3.30.70.100">
    <property type="match status" value="1"/>
</dbReference>
<protein>
    <submittedName>
        <fullName evidence="2">Antibiotic biosynthesis monooxygenase</fullName>
    </submittedName>
</protein>
<gene>
    <name evidence="2" type="ORF">M4V62_38610</name>
</gene>
<feature type="domain" description="ABM" evidence="1">
    <location>
        <begin position="4"/>
        <end position="63"/>
    </location>
</feature>
<dbReference type="RefSeq" id="WP_249591845.1">
    <property type="nucleotide sequence ID" value="NZ_BAAAQL010000018.1"/>
</dbReference>
<evidence type="ECO:0000313" key="3">
    <source>
        <dbReference type="Proteomes" id="UP000829992"/>
    </source>
</evidence>
<reference evidence="2 3" key="1">
    <citation type="submission" date="2022-05" db="EMBL/GenBank/DDBJ databases">
        <authorList>
            <person name="Zhou X."/>
            <person name="Li K."/>
            <person name="Man Y."/>
        </authorList>
    </citation>
    <scope>NUCLEOTIDE SEQUENCE [LARGE SCALE GENOMIC DNA]</scope>
    <source>
        <strain evidence="2 3">MS405</strain>
    </source>
</reference>
<dbReference type="InterPro" id="IPR007138">
    <property type="entry name" value="ABM_dom"/>
</dbReference>
<keyword evidence="2" id="KW-0560">Oxidoreductase</keyword>
<evidence type="ECO:0000313" key="2">
    <source>
        <dbReference type="EMBL" id="UQT60511.1"/>
    </source>
</evidence>
<evidence type="ECO:0000259" key="1">
    <source>
        <dbReference type="Pfam" id="PF03992"/>
    </source>
</evidence>
<dbReference type="EMBL" id="CP097289">
    <property type="protein sequence ID" value="UQT60511.1"/>
    <property type="molecule type" value="Genomic_DNA"/>
</dbReference>
<name>A0ABY4Q336_9ACTN</name>
<proteinExistence type="predicted"/>